<protein>
    <recommendedName>
        <fullName evidence="3">Lipoprotein</fullName>
    </recommendedName>
</protein>
<gene>
    <name evidence="1" type="ORF">GCM10022223_04680</name>
</gene>
<evidence type="ECO:0000313" key="2">
    <source>
        <dbReference type="Proteomes" id="UP001501074"/>
    </source>
</evidence>
<keyword evidence="2" id="KW-1185">Reference proteome</keyword>
<dbReference type="EMBL" id="BAAAZO010000001">
    <property type="protein sequence ID" value="GAA3592965.1"/>
    <property type="molecule type" value="Genomic_DNA"/>
</dbReference>
<proteinExistence type="predicted"/>
<organism evidence="1 2">
    <name type="scientific">Kineosporia mesophila</name>
    <dbReference type="NCBI Taxonomy" id="566012"/>
    <lineage>
        <taxon>Bacteria</taxon>
        <taxon>Bacillati</taxon>
        <taxon>Actinomycetota</taxon>
        <taxon>Actinomycetes</taxon>
        <taxon>Kineosporiales</taxon>
        <taxon>Kineosporiaceae</taxon>
        <taxon>Kineosporia</taxon>
    </lineage>
</organism>
<comment type="caution">
    <text evidence="1">The sequence shown here is derived from an EMBL/GenBank/DDBJ whole genome shotgun (WGS) entry which is preliminary data.</text>
</comment>
<evidence type="ECO:0008006" key="3">
    <source>
        <dbReference type="Google" id="ProtNLM"/>
    </source>
</evidence>
<name>A0ABP6YWH4_9ACTN</name>
<accession>A0ABP6YWH4</accession>
<sequence>MTGSLERAAEYVAVASAVLPRPVLYARVSPAPGLPWLLPDLPVGRWNGVDKGARPVLRRLVGVLAAVCVAGCTAQPVTVEQVTRPAEVGVSGAVGAAGGRVSVPGGPVIDVPAGSVSGEGELVVRRAGKSVMSPESPSPFLSTLDAYELRLRGARLTGPLRLTVPVVTQPLPAAADEDSSAVLGHYDDATARWSIVPAEYDPDKHTITAEVYELSWWNAFGWDFSALRNAVATDYRNTLAVTASAPVCPNELSARRSSLRVEAGRSARILWCYGVDGGAPVLKVTNARGYPVSVRFPGAWRGEALGNGVELPAGLRGVHRSGAGAETTLLTGGSTVVLHPGTLRPAGVVSTRATGDAYLGMALTFGLKAFGSAMDGVPGVPVVRRHTSERVLADVLAGDCLKKFTVTDVESLGEAEESVRKAHQVAFGCLQTAWKKRYELDGRSGRFTEVGLTWLTAGIPVLIDGITGVADEAVFTPPHTIRVREASPATLLPGHRL</sequence>
<evidence type="ECO:0000313" key="1">
    <source>
        <dbReference type="EMBL" id="GAA3592965.1"/>
    </source>
</evidence>
<dbReference type="Proteomes" id="UP001501074">
    <property type="component" value="Unassembled WGS sequence"/>
</dbReference>
<reference evidence="2" key="1">
    <citation type="journal article" date="2019" name="Int. J. Syst. Evol. Microbiol.">
        <title>The Global Catalogue of Microorganisms (GCM) 10K type strain sequencing project: providing services to taxonomists for standard genome sequencing and annotation.</title>
        <authorList>
            <consortium name="The Broad Institute Genomics Platform"/>
            <consortium name="The Broad Institute Genome Sequencing Center for Infectious Disease"/>
            <person name="Wu L."/>
            <person name="Ma J."/>
        </authorList>
    </citation>
    <scope>NUCLEOTIDE SEQUENCE [LARGE SCALE GENOMIC DNA]</scope>
    <source>
        <strain evidence="2">JCM 16902</strain>
    </source>
</reference>